<reference evidence="1" key="1">
    <citation type="journal article" date="2023" name="Insect Mol. Biol.">
        <title>Genome sequencing provides insights into the evolution of gene families encoding plant cell wall-degrading enzymes in longhorned beetles.</title>
        <authorList>
            <person name="Shin N.R."/>
            <person name="Okamura Y."/>
            <person name="Kirsch R."/>
            <person name="Pauchet Y."/>
        </authorList>
    </citation>
    <scope>NUCLEOTIDE SEQUENCE</scope>
    <source>
        <strain evidence="1">MMC_N1</strain>
    </source>
</reference>
<evidence type="ECO:0000313" key="2">
    <source>
        <dbReference type="Proteomes" id="UP001162164"/>
    </source>
</evidence>
<dbReference type="EMBL" id="JAPWTJ010002125">
    <property type="protein sequence ID" value="KAJ8967821.1"/>
    <property type="molecule type" value="Genomic_DNA"/>
</dbReference>
<dbReference type="Proteomes" id="UP001162164">
    <property type="component" value="Unassembled WGS sequence"/>
</dbReference>
<evidence type="ECO:0000313" key="1">
    <source>
        <dbReference type="EMBL" id="KAJ8967821.1"/>
    </source>
</evidence>
<gene>
    <name evidence="1" type="ORF">NQ317_011905</name>
</gene>
<name>A0ABQ9IWE3_9CUCU</name>
<proteinExistence type="predicted"/>
<organism evidence="1 2">
    <name type="scientific">Molorchus minor</name>
    <dbReference type="NCBI Taxonomy" id="1323400"/>
    <lineage>
        <taxon>Eukaryota</taxon>
        <taxon>Metazoa</taxon>
        <taxon>Ecdysozoa</taxon>
        <taxon>Arthropoda</taxon>
        <taxon>Hexapoda</taxon>
        <taxon>Insecta</taxon>
        <taxon>Pterygota</taxon>
        <taxon>Neoptera</taxon>
        <taxon>Endopterygota</taxon>
        <taxon>Coleoptera</taxon>
        <taxon>Polyphaga</taxon>
        <taxon>Cucujiformia</taxon>
        <taxon>Chrysomeloidea</taxon>
        <taxon>Cerambycidae</taxon>
        <taxon>Lamiinae</taxon>
        <taxon>Monochamini</taxon>
        <taxon>Molorchus</taxon>
    </lineage>
</organism>
<accession>A0ABQ9IWE3</accession>
<protein>
    <submittedName>
        <fullName evidence="1">Uncharacterized protein</fullName>
    </submittedName>
</protein>
<sequence length="68" mass="7794">MAKRLAGDLRALILVYNSPEAVAPPLLQGTLKQLQTKVNWKLMFWEFLVMNQAVETSKIIKKLNIQLK</sequence>
<keyword evidence="2" id="KW-1185">Reference proteome</keyword>
<comment type="caution">
    <text evidence="1">The sequence shown here is derived from an EMBL/GenBank/DDBJ whole genome shotgun (WGS) entry which is preliminary data.</text>
</comment>